<keyword evidence="6 9" id="KW-0238">DNA-binding</keyword>
<dbReference type="InterPro" id="IPR036236">
    <property type="entry name" value="Znf_C2H2_sf"/>
</dbReference>
<keyword evidence="13" id="KW-1185">Reference proteome</keyword>
<keyword evidence="4 8" id="KW-0863">Zinc-finger</keyword>
<gene>
    <name evidence="14" type="primary">LOC112050786</name>
</gene>
<evidence type="ECO:0000256" key="4">
    <source>
        <dbReference type="ARBA" id="ARBA00022771"/>
    </source>
</evidence>
<feature type="domain" description="C2H2-type" evidence="11">
    <location>
        <begin position="552"/>
        <end position="579"/>
    </location>
</feature>
<dbReference type="SUPFAM" id="SSF57667">
    <property type="entry name" value="beta-beta-alpha zinc fingers"/>
    <property type="match status" value="8"/>
</dbReference>
<feature type="domain" description="C2H2-type" evidence="11">
    <location>
        <begin position="608"/>
        <end position="635"/>
    </location>
</feature>
<organism evidence="13 14">
    <name type="scientific">Bicyclus anynana</name>
    <name type="common">Squinting bush brown butterfly</name>
    <dbReference type="NCBI Taxonomy" id="110368"/>
    <lineage>
        <taxon>Eukaryota</taxon>
        <taxon>Metazoa</taxon>
        <taxon>Ecdysozoa</taxon>
        <taxon>Arthropoda</taxon>
        <taxon>Hexapoda</taxon>
        <taxon>Insecta</taxon>
        <taxon>Pterygota</taxon>
        <taxon>Neoptera</taxon>
        <taxon>Endopterygota</taxon>
        <taxon>Lepidoptera</taxon>
        <taxon>Glossata</taxon>
        <taxon>Ditrysia</taxon>
        <taxon>Papilionoidea</taxon>
        <taxon>Nymphalidae</taxon>
        <taxon>Satyrinae</taxon>
        <taxon>Satyrini</taxon>
        <taxon>Mycalesina</taxon>
        <taxon>Bicyclus</taxon>
    </lineage>
</organism>
<dbReference type="RefSeq" id="XP_052745539.1">
    <property type="nucleotide sequence ID" value="XM_052889579.1"/>
</dbReference>
<keyword evidence="5" id="KW-0862">Zinc</keyword>
<reference evidence="14" key="1">
    <citation type="submission" date="2025-08" db="UniProtKB">
        <authorList>
            <consortium name="RefSeq"/>
        </authorList>
    </citation>
    <scope>IDENTIFICATION</scope>
</reference>
<evidence type="ECO:0000256" key="7">
    <source>
        <dbReference type="ARBA" id="ARBA00023242"/>
    </source>
</evidence>
<dbReference type="SMART" id="SM00355">
    <property type="entry name" value="ZnF_C2H2"/>
    <property type="match status" value="16"/>
</dbReference>
<evidence type="ECO:0000313" key="13">
    <source>
        <dbReference type="Proteomes" id="UP001652582"/>
    </source>
</evidence>
<feature type="domain" description="C2H2-type" evidence="11">
    <location>
        <begin position="292"/>
        <end position="319"/>
    </location>
</feature>
<feature type="domain" description="C2H2-type" evidence="11">
    <location>
        <begin position="720"/>
        <end position="747"/>
    </location>
</feature>
<dbReference type="InterPro" id="IPR038441">
    <property type="entry name" value="THAP_Znf_sf"/>
</dbReference>
<feature type="domain" description="C2H2-type" evidence="11">
    <location>
        <begin position="832"/>
        <end position="859"/>
    </location>
</feature>
<dbReference type="PROSITE" id="PS50157">
    <property type="entry name" value="ZINC_FINGER_C2H2_2"/>
    <property type="match status" value="15"/>
</dbReference>
<dbReference type="PROSITE" id="PS50950">
    <property type="entry name" value="ZF_THAP"/>
    <property type="match status" value="1"/>
</dbReference>
<name>A0ABM3M3D7_BICAN</name>
<dbReference type="InterPro" id="IPR006612">
    <property type="entry name" value="THAP_Znf"/>
</dbReference>
<dbReference type="PANTHER" id="PTHR24376:SF243">
    <property type="entry name" value="C2H2-TYPE DOMAIN-CONTAINING PROTEIN"/>
    <property type="match status" value="1"/>
</dbReference>
<feature type="domain" description="C2H2-type" evidence="11">
    <location>
        <begin position="496"/>
        <end position="523"/>
    </location>
</feature>
<feature type="domain" description="C2H2-type" evidence="11">
    <location>
        <begin position="860"/>
        <end position="887"/>
    </location>
</feature>
<keyword evidence="7" id="KW-0539">Nucleus</keyword>
<accession>A0ABM3M3D7</accession>
<evidence type="ECO:0000256" key="10">
    <source>
        <dbReference type="SAM" id="MobiDB-lite"/>
    </source>
</evidence>
<feature type="domain" description="C2H2-type" evidence="11">
    <location>
        <begin position="580"/>
        <end position="607"/>
    </location>
</feature>
<dbReference type="InterPro" id="IPR013087">
    <property type="entry name" value="Znf_C2H2_type"/>
</dbReference>
<dbReference type="Proteomes" id="UP001652582">
    <property type="component" value="Chromosome 26"/>
</dbReference>
<feature type="domain" description="C2H2-type" evidence="11">
    <location>
        <begin position="804"/>
        <end position="831"/>
    </location>
</feature>
<feature type="domain" description="THAP-type" evidence="12">
    <location>
        <begin position="1"/>
        <end position="88"/>
    </location>
</feature>
<proteinExistence type="predicted"/>
<dbReference type="SMART" id="SM00980">
    <property type="entry name" value="THAP"/>
    <property type="match status" value="1"/>
</dbReference>
<sequence length="928" mass="105360">MGCCVPFCRSTAANVRTAEGRRKDEGITFHGFPSEACLRAAWLRALGKQDTHLPDSAVVCSQHFLSDDFSETESGSRQIAPGAIPSTVLVCTMCLDSDSKQLPMSKYKLDEAYQQFIGLPLFQLCDRGNLQQTLCVRCAHRLINVTRFRNDSLRTRSLMKDLVEKHEVITNQHIQIINRDKKFVKSKLVITTLGADYCDLHIVEEQEDKQTKSEDTVHGEIVVKTEHSFDSMSVDTNMVVKKEYDEVEVSHGPVSEPADDPLLETVDRKLTASSTVAEHAGQDLLKWENISYGCTVCAEDFLHEEDYYAHMNVHIQNSAAGTECVTSQVCEPAAAASSGWHSAPLSEHKHAVQSLDDDSHPPTDLAQPSSNPLPVRGAPNGDDTLKKSGKELNINDSERKFCDSNEANTDINILTHAVKLNDIFNEHERILDIINVDTASTKSQCQSASDVTGTQNIYNTANTLKSETDCLNNDTNISLTNSAVNSLHTHNEKKCYTCDVCRRMFKQKWLLLKHKKSHTERKMFTCELCQYKCTYRSQLVNHMRTHTGEKPYSCELCDYKFSLNVNLVYHMRTHTGEKPYSCTICDYKCSLKNNLVYHMRTHTGEKPYSCKLCEYKCAVSSTLVRHMRAHTGQEPYSCNLCEYKCAKKNQLVRHMRSHTGEKFYSCNLCEYKCAKNVQLVSHLRTHTGEKPYSCNICEYKCAHKNHLVSHMRTHTGEKPYSCTVCEYKCAVSSTLVSHLRTHTGEKPYSCNLCEYKCAQRNQLVSHIRSHTGEKPYSCNLCECKYVKKNYLMYHLRTHTGEKPYSCNICEYKCAHKNHLVLHMRTHTGEKPYSCTQCQYKCTVNSALVRHMRTHTGEKPFSCNLCEYKCAQKIQLVKHMQTHTGVKPLSCNLCEYKCKTKCSLQRHMTTHASDTVHTHTLPESTTTGV</sequence>
<feature type="domain" description="C2H2-type" evidence="11">
    <location>
        <begin position="636"/>
        <end position="663"/>
    </location>
</feature>
<evidence type="ECO:0000256" key="6">
    <source>
        <dbReference type="ARBA" id="ARBA00023125"/>
    </source>
</evidence>
<dbReference type="Gene3D" id="3.30.160.60">
    <property type="entry name" value="Classic Zinc Finger"/>
    <property type="match status" value="15"/>
</dbReference>
<protein>
    <submittedName>
        <fullName evidence="14">Zinc finger protein 567 isoform X1</fullName>
    </submittedName>
</protein>
<keyword evidence="3" id="KW-0677">Repeat</keyword>
<evidence type="ECO:0000256" key="9">
    <source>
        <dbReference type="PROSITE-ProRule" id="PRU00309"/>
    </source>
</evidence>
<feature type="domain" description="C2H2-type" evidence="11">
    <location>
        <begin position="524"/>
        <end position="551"/>
    </location>
</feature>
<evidence type="ECO:0000259" key="12">
    <source>
        <dbReference type="PROSITE" id="PS50950"/>
    </source>
</evidence>
<dbReference type="PANTHER" id="PTHR24376">
    <property type="entry name" value="ZINC FINGER PROTEIN"/>
    <property type="match status" value="1"/>
</dbReference>
<feature type="domain" description="C2H2-type" evidence="11">
    <location>
        <begin position="748"/>
        <end position="775"/>
    </location>
</feature>
<feature type="domain" description="C2H2-type" evidence="11">
    <location>
        <begin position="664"/>
        <end position="691"/>
    </location>
</feature>
<evidence type="ECO:0000256" key="1">
    <source>
        <dbReference type="ARBA" id="ARBA00004123"/>
    </source>
</evidence>
<keyword evidence="2" id="KW-0479">Metal-binding</keyword>
<evidence type="ECO:0000256" key="2">
    <source>
        <dbReference type="ARBA" id="ARBA00022723"/>
    </source>
</evidence>
<dbReference type="PROSITE" id="PS00028">
    <property type="entry name" value="ZINC_FINGER_C2H2_1"/>
    <property type="match status" value="16"/>
</dbReference>
<dbReference type="Pfam" id="PF00096">
    <property type="entry name" value="zf-C2H2"/>
    <property type="match status" value="5"/>
</dbReference>
<comment type="subcellular location">
    <subcellularLocation>
        <location evidence="1">Nucleus</location>
    </subcellularLocation>
</comment>
<feature type="domain" description="C2H2-type" evidence="11">
    <location>
        <begin position="776"/>
        <end position="803"/>
    </location>
</feature>
<evidence type="ECO:0000256" key="3">
    <source>
        <dbReference type="ARBA" id="ARBA00022737"/>
    </source>
</evidence>
<evidence type="ECO:0000256" key="8">
    <source>
        <dbReference type="PROSITE-ProRule" id="PRU00042"/>
    </source>
</evidence>
<evidence type="ECO:0000256" key="5">
    <source>
        <dbReference type="ARBA" id="ARBA00022833"/>
    </source>
</evidence>
<feature type="region of interest" description="Disordered" evidence="10">
    <location>
        <begin position="341"/>
        <end position="390"/>
    </location>
</feature>
<feature type="domain" description="C2H2-type" evidence="11">
    <location>
        <begin position="692"/>
        <end position="719"/>
    </location>
</feature>
<evidence type="ECO:0000313" key="14">
    <source>
        <dbReference type="RefSeq" id="XP_052745539.1"/>
    </source>
</evidence>
<dbReference type="GeneID" id="112050786"/>
<dbReference type="Gene3D" id="6.20.210.20">
    <property type="entry name" value="THAP domain"/>
    <property type="match status" value="1"/>
</dbReference>
<evidence type="ECO:0000259" key="11">
    <source>
        <dbReference type="PROSITE" id="PS50157"/>
    </source>
</evidence>
<dbReference type="SUPFAM" id="SSF57716">
    <property type="entry name" value="Glucocorticoid receptor-like (DNA-binding domain)"/>
    <property type="match status" value="1"/>
</dbReference>